<organism evidence="3 4">
    <name type="scientific">Aromatoleum tolulyticum</name>
    <dbReference type="NCBI Taxonomy" id="34027"/>
    <lineage>
        <taxon>Bacteria</taxon>
        <taxon>Pseudomonadati</taxon>
        <taxon>Pseudomonadota</taxon>
        <taxon>Betaproteobacteria</taxon>
        <taxon>Rhodocyclales</taxon>
        <taxon>Rhodocyclaceae</taxon>
        <taxon>Aromatoleum</taxon>
    </lineage>
</organism>
<sequence>TVAQIFADMRAFRIYDGPSEVHRWSIAKRVIKGITREV</sequence>
<feature type="domain" description="Acyl-CoA dehydrogenase/oxidase C-terminal" evidence="2">
    <location>
        <begin position="2"/>
        <end position="30"/>
    </location>
</feature>
<keyword evidence="4" id="KW-1185">Reference proteome</keyword>
<dbReference type="GO" id="GO:0016627">
    <property type="term" value="F:oxidoreductase activity, acting on the CH-CH group of donors"/>
    <property type="evidence" value="ECO:0007669"/>
    <property type="project" value="InterPro"/>
</dbReference>
<evidence type="ECO:0000313" key="3">
    <source>
        <dbReference type="EMBL" id="SIQ08911.1"/>
    </source>
</evidence>
<dbReference type="InterPro" id="IPR009075">
    <property type="entry name" value="AcylCo_DH/oxidase_C"/>
</dbReference>
<dbReference type="Pfam" id="PF00441">
    <property type="entry name" value="Acyl-CoA_dh_1"/>
    <property type="match status" value="1"/>
</dbReference>
<dbReference type="Gene3D" id="1.20.140.10">
    <property type="entry name" value="Butyryl-CoA Dehydrogenase, subunit A, domain 3"/>
    <property type="match status" value="1"/>
</dbReference>
<evidence type="ECO:0000259" key="2">
    <source>
        <dbReference type="Pfam" id="PF00441"/>
    </source>
</evidence>
<dbReference type="Proteomes" id="UP000186819">
    <property type="component" value="Unassembled WGS sequence"/>
</dbReference>
<dbReference type="EMBL" id="FTMD01000002">
    <property type="protein sequence ID" value="SIQ08911.1"/>
    <property type="molecule type" value="Genomic_DNA"/>
</dbReference>
<dbReference type="InterPro" id="IPR036250">
    <property type="entry name" value="AcylCo_DH-like_C"/>
</dbReference>
<feature type="non-terminal residue" evidence="3">
    <location>
        <position position="1"/>
    </location>
</feature>
<evidence type="ECO:0000313" key="4">
    <source>
        <dbReference type="Proteomes" id="UP000186819"/>
    </source>
</evidence>
<protein>
    <submittedName>
        <fullName evidence="3">Acyl-CoA dehydrogenase, C-terminal domain</fullName>
    </submittedName>
</protein>
<dbReference type="STRING" id="34027.SAMN05421829_102238"/>
<dbReference type="SUPFAM" id="SSF47203">
    <property type="entry name" value="Acyl-CoA dehydrogenase C-terminal domain-like"/>
    <property type="match status" value="1"/>
</dbReference>
<dbReference type="AlphaFoldDB" id="A0A1N6PX53"/>
<gene>
    <name evidence="3" type="ORF">SAMN05421829_102238</name>
</gene>
<reference evidence="4" key="1">
    <citation type="submission" date="2017-01" db="EMBL/GenBank/DDBJ databases">
        <authorList>
            <person name="Varghese N."/>
            <person name="Submissions S."/>
        </authorList>
    </citation>
    <scope>NUCLEOTIDE SEQUENCE [LARGE SCALE GENOMIC DNA]</scope>
    <source>
        <strain evidence="4">ATCC 51758</strain>
    </source>
</reference>
<accession>A0A1N6PX53</accession>
<evidence type="ECO:0000256" key="1">
    <source>
        <dbReference type="ARBA" id="ARBA00022630"/>
    </source>
</evidence>
<keyword evidence="1" id="KW-0285">Flavoprotein</keyword>
<name>A0A1N6PX53_9RHOO</name>
<proteinExistence type="predicted"/>